<keyword evidence="2" id="KW-1185">Reference proteome</keyword>
<name>A0A8X6LF69_TRICU</name>
<dbReference type="Proteomes" id="UP000887116">
    <property type="component" value="Unassembled WGS sequence"/>
</dbReference>
<evidence type="ECO:0000313" key="2">
    <source>
        <dbReference type="Proteomes" id="UP000887116"/>
    </source>
</evidence>
<reference evidence="1" key="1">
    <citation type="submission" date="2020-07" db="EMBL/GenBank/DDBJ databases">
        <title>Multicomponent nature underlies the extraordinary mechanical properties of spider dragline silk.</title>
        <authorList>
            <person name="Kono N."/>
            <person name="Nakamura H."/>
            <person name="Mori M."/>
            <person name="Yoshida Y."/>
            <person name="Ohtoshi R."/>
            <person name="Malay A.D."/>
            <person name="Moran D.A.P."/>
            <person name="Tomita M."/>
            <person name="Numata K."/>
            <person name="Arakawa K."/>
        </authorList>
    </citation>
    <scope>NUCLEOTIDE SEQUENCE</scope>
</reference>
<gene>
    <name evidence="1" type="ORF">TNCT_642851</name>
</gene>
<sequence length="108" mass="12137">MAGVMAEMPFVSLNDEKGITSKNVNDIEKLSLNTKSTEGSLRMNIWKKAIIEEIKVRILKSLNLTKPPESLYSVPFLQSFHVGSTSWENQVHKLPTTTLIIIIGKVRL</sequence>
<proteinExistence type="predicted"/>
<protein>
    <submittedName>
        <fullName evidence="1">Uncharacterized protein</fullName>
    </submittedName>
</protein>
<accession>A0A8X6LF69</accession>
<dbReference type="AlphaFoldDB" id="A0A8X6LF69"/>
<dbReference type="EMBL" id="BMAO01006118">
    <property type="protein sequence ID" value="GFR06187.1"/>
    <property type="molecule type" value="Genomic_DNA"/>
</dbReference>
<evidence type="ECO:0000313" key="1">
    <source>
        <dbReference type="EMBL" id="GFR06187.1"/>
    </source>
</evidence>
<organism evidence="1 2">
    <name type="scientific">Trichonephila clavata</name>
    <name type="common">Joro spider</name>
    <name type="synonym">Nephila clavata</name>
    <dbReference type="NCBI Taxonomy" id="2740835"/>
    <lineage>
        <taxon>Eukaryota</taxon>
        <taxon>Metazoa</taxon>
        <taxon>Ecdysozoa</taxon>
        <taxon>Arthropoda</taxon>
        <taxon>Chelicerata</taxon>
        <taxon>Arachnida</taxon>
        <taxon>Araneae</taxon>
        <taxon>Araneomorphae</taxon>
        <taxon>Entelegynae</taxon>
        <taxon>Araneoidea</taxon>
        <taxon>Nephilidae</taxon>
        <taxon>Trichonephila</taxon>
    </lineage>
</organism>
<comment type="caution">
    <text evidence="1">The sequence shown here is derived from an EMBL/GenBank/DDBJ whole genome shotgun (WGS) entry which is preliminary data.</text>
</comment>